<proteinExistence type="predicted"/>
<reference evidence="1 2" key="1">
    <citation type="submission" date="2019-05" db="EMBL/GenBank/DDBJ databases">
        <title>Another draft genome of Portunus trituberculatus and its Hox gene families provides insights of decapod evolution.</title>
        <authorList>
            <person name="Jeong J.-H."/>
            <person name="Song I."/>
            <person name="Kim S."/>
            <person name="Choi T."/>
            <person name="Kim D."/>
            <person name="Ryu S."/>
            <person name="Kim W."/>
        </authorList>
    </citation>
    <scope>NUCLEOTIDE SEQUENCE [LARGE SCALE GENOMIC DNA]</scope>
    <source>
        <tissue evidence="1">Muscle</tissue>
    </source>
</reference>
<sequence>MNLGLRHPGDHSLPLQAPMHRPTCKEGWRADWTDCGVIAKSNNCYTTEEHAHYFSKSQWEGVSGNDDMEPCPRMTRHILAVSWMLCDDSLRSPPEPADIDPGSNTVGSSHSGLLETAVWYFQIYQVQNYHNTYYFLTSPSYFNASFSYCSLKFHYFTSFIYFIQFIYFQVCKYNCLFFFLHKTNIEGFLVRYKSAFLHTVFLLASSLEDLSVTSK</sequence>
<protein>
    <submittedName>
        <fullName evidence="1">Uncharacterized protein</fullName>
    </submittedName>
</protein>
<accession>A0A5B7DPJ3</accession>
<dbReference type="EMBL" id="VSRR010001156">
    <property type="protein sequence ID" value="MPC23027.1"/>
    <property type="molecule type" value="Genomic_DNA"/>
</dbReference>
<evidence type="ECO:0000313" key="2">
    <source>
        <dbReference type="Proteomes" id="UP000324222"/>
    </source>
</evidence>
<evidence type="ECO:0000313" key="1">
    <source>
        <dbReference type="EMBL" id="MPC23027.1"/>
    </source>
</evidence>
<comment type="caution">
    <text evidence="1">The sequence shown here is derived from an EMBL/GenBank/DDBJ whole genome shotgun (WGS) entry which is preliminary data.</text>
</comment>
<gene>
    <name evidence="1" type="ORF">E2C01_016062</name>
</gene>
<keyword evidence="2" id="KW-1185">Reference proteome</keyword>
<dbReference type="Proteomes" id="UP000324222">
    <property type="component" value="Unassembled WGS sequence"/>
</dbReference>
<name>A0A5B7DPJ3_PORTR</name>
<dbReference type="AlphaFoldDB" id="A0A5B7DPJ3"/>
<organism evidence="1 2">
    <name type="scientific">Portunus trituberculatus</name>
    <name type="common">Swimming crab</name>
    <name type="synonym">Neptunus trituberculatus</name>
    <dbReference type="NCBI Taxonomy" id="210409"/>
    <lineage>
        <taxon>Eukaryota</taxon>
        <taxon>Metazoa</taxon>
        <taxon>Ecdysozoa</taxon>
        <taxon>Arthropoda</taxon>
        <taxon>Crustacea</taxon>
        <taxon>Multicrustacea</taxon>
        <taxon>Malacostraca</taxon>
        <taxon>Eumalacostraca</taxon>
        <taxon>Eucarida</taxon>
        <taxon>Decapoda</taxon>
        <taxon>Pleocyemata</taxon>
        <taxon>Brachyura</taxon>
        <taxon>Eubrachyura</taxon>
        <taxon>Portunoidea</taxon>
        <taxon>Portunidae</taxon>
        <taxon>Portuninae</taxon>
        <taxon>Portunus</taxon>
    </lineage>
</organism>